<proteinExistence type="predicted"/>
<dbReference type="VEuPathDB" id="FungiDB:CHGG_07718"/>
<evidence type="ECO:0000256" key="1">
    <source>
        <dbReference type="SAM" id="MobiDB-lite"/>
    </source>
</evidence>
<protein>
    <submittedName>
        <fullName evidence="2">Uncharacterized protein</fullName>
    </submittedName>
</protein>
<dbReference type="RefSeq" id="XP_001225374.1">
    <property type="nucleotide sequence ID" value="XM_001225373.1"/>
</dbReference>
<feature type="region of interest" description="Disordered" evidence="1">
    <location>
        <begin position="52"/>
        <end position="79"/>
    </location>
</feature>
<organism evidence="2 3">
    <name type="scientific">Chaetomium globosum (strain ATCC 6205 / CBS 148.51 / DSM 1962 / NBRC 6347 / NRRL 1970)</name>
    <name type="common">Soil fungus</name>
    <dbReference type="NCBI Taxonomy" id="306901"/>
    <lineage>
        <taxon>Eukaryota</taxon>
        <taxon>Fungi</taxon>
        <taxon>Dikarya</taxon>
        <taxon>Ascomycota</taxon>
        <taxon>Pezizomycotina</taxon>
        <taxon>Sordariomycetes</taxon>
        <taxon>Sordariomycetidae</taxon>
        <taxon>Sordariales</taxon>
        <taxon>Chaetomiaceae</taxon>
        <taxon>Chaetomium</taxon>
    </lineage>
</organism>
<feature type="compositionally biased region" description="Low complexity" evidence="1">
    <location>
        <begin position="55"/>
        <end position="67"/>
    </location>
</feature>
<keyword evidence="3" id="KW-1185">Reference proteome</keyword>
<feature type="region of interest" description="Disordered" evidence="1">
    <location>
        <begin position="1"/>
        <end position="22"/>
    </location>
</feature>
<evidence type="ECO:0000313" key="3">
    <source>
        <dbReference type="Proteomes" id="UP000001056"/>
    </source>
</evidence>
<dbReference type="EMBL" id="CH408033">
    <property type="protein sequence ID" value="EAQ86465.1"/>
    <property type="molecule type" value="Genomic_DNA"/>
</dbReference>
<dbReference type="GeneID" id="4393377"/>
<sequence>MKNGVEESQPVSRSRSGLYPPKLGVASLPTYMPMVGIDGRIQVERAPMNYTQGVSSAHASPYASAPPDAMRKPSAPPKY</sequence>
<dbReference type="HOGENOM" id="CLU_2605820_0_0_1"/>
<dbReference type="InParanoid" id="Q2GWD6"/>
<gene>
    <name evidence="2" type="ORF">CHGG_07718</name>
</gene>
<accession>Q2GWD6</accession>
<name>Q2GWD6_CHAGB</name>
<evidence type="ECO:0000313" key="2">
    <source>
        <dbReference type="EMBL" id="EAQ86465.1"/>
    </source>
</evidence>
<reference evidence="3" key="1">
    <citation type="journal article" date="2015" name="Genome Announc.">
        <title>Draft genome sequence of the cellulolytic fungus Chaetomium globosum.</title>
        <authorList>
            <person name="Cuomo C.A."/>
            <person name="Untereiner W.A."/>
            <person name="Ma L.-J."/>
            <person name="Grabherr M."/>
            <person name="Birren B.W."/>
        </authorList>
    </citation>
    <scope>NUCLEOTIDE SEQUENCE [LARGE SCALE GENOMIC DNA]</scope>
    <source>
        <strain evidence="3">ATCC 6205 / CBS 148.51 / DSM 1962 / NBRC 6347 / NRRL 1970</strain>
    </source>
</reference>
<dbReference type="AlphaFoldDB" id="Q2GWD6"/>
<dbReference type="Proteomes" id="UP000001056">
    <property type="component" value="Unassembled WGS sequence"/>
</dbReference>